<gene>
    <name evidence="1" type="ORF">DEHALATV1_0854</name>
</gene>
<accession>A0AB33HT30</accession>
<proteinExistence type="predicted"/>
<name>A0AB33HT30_9CHLR</name>
<evidence type="ECO:0000313" key="2">
    <source>
        <dbReference type="Proteomes" id="UP000218257"/>
    </source>
</evidence>
<evidence type="ECO:0000313" key="1">
    <source>
        <dbReference type="EMBL" id="BAZ97482.1"/>
    </source>
</evidence>
<dbReference type="AlphaFoldDB" id="A0AB33HT30"/>
<protein>
    <submittedName>
        <fullName evidence="1">Serine recombinase</fullName>
    </submittedName>
</protein>
<organism evidence="1 2">
    <name type="scientific">Dehalococcoides mccartyi</name>
    <dbReference type="NCBI Taxonomy" id="61435"/>
    <lineage>
        <taxon>Bacteria</taxon>
        <taxon>Bacillati</taxon>
        <taxon>Chloroflexota</taxon>
        <taxon>Dehalococcoidia</taxon>
        <taxon>Dehalococcoidales</taxon>
        <taxon>Dehalococcoidaceae</taxon>
        <taxon>Dehalococcoides</taxon>
    </lineage>
</organism>
<sequence>MDDLAPRIKELRACQHELQQQRDSIIGRLESDEPEKLEEDKVTGYVGELEQVMSEKSFLQQKAFLRRFVRRIDLNPEGFAMEYTIPLPAGNNRTSTREVLYFNKVGSAYRIRTGDLVLERDASWAARRMRRKERNGWGRRIRTFPYGFRVRCPTARRFPNMHTDYTVNQAAKQCRINIKKCGIVLQKLSYEIGVIAGGI</sequence>
<dbReference type="EMBL" id="AP017649">
    <property type="protein sequence ID" value="BAZ97482.1"/>
    <property type="molecule type" value="Genomic_DNA"/>
</dbReference>
<dbReference type="Proteomes" id="UP000218257">
    <property type="component" value="Chromosome"/>
</dbReference>
<reference evidence="1 2" key="1">
    <citation type="journal article" date="2017" name="Sci. Rep.">
        <title>Isolation and genomic characterization of a Dehalococcoides strain suggests genomic rearrangement during culture.</title>
        <authorList>
            <person name="Yohda M."/>
            <person name="Ikegami K."/>
            <person name="Aita Y."/>
            <person name="Kitajima M."/>
            <person name="Takechi A."/>
            <person name="Iwamoto M."/>
            <person name="Fukuda T."/>
            <person name="Tamura N."/>
            <person name="Shibasaki J."/>
            <person name="Koike S."/>
            <person name="Komatsu D."/>
            <person name="Miyagi S."/>
            <person name="Nishimura M."/>
            <person name="Uchino Y."/>
            <person name="Shiroma A."/>
            <person name="Shimoji M."/>
            <person name="Tamotsu H."/>
            <person name="Ashimine N."/>
            <person name="Shinzato M."/>
            <person name="Ohki S."/>
            <person name="Nakano K."/>
            <person name="Teruya K."/>
            <person name="Satou K."/>
            <person name="Hirano T."/>
            <person name="Yagi O."/>
        </authorList>
    </citation>
    <scope>NUCLEOTIDE SEQUENCE [LARGE SCALE GENOMIC DNA]</scope>
    <source>
        <strain evidence="1 2">UCH-ATV1</strain>
    </source>
</reference>